<accession>A0A1G9H7A2</accession>
<evidence type="ECO:0000259" key="9">
    <source>
        <dbReference type="Pfam" id="PF13303"/>
    </source>
</evidence>
<evidence type="ECO:0000256" key="4">
    <source>
        <dbReference type="ARBA" id="ARBA00022597"/>
    </source>
</evidence>
<evidence type="ECO:0000256" key="2">
    <source>
        <dbReference type="ARBA" id="ARBA00022448"/>
    </source>
</evidence>
<feature type="transmembrane region" description="Helical" evidence="8">
    <location>
        <begin position="175"/>
        <end position="195"/>
    </location>
</feature>
<reference evidence="10 11" key="1">
    <citation type="submission" date="2016-10" db="EMBL/GenBank/DDBJ databases">
        <authorList>
            <person name="de Groot N.N."/>
        </authorList>
    </citation>
    <scope>NUCLEOTIDE SEQUENCE [LARGE SCALE GENOMIC DNA]</scope>
    <source>
        <strain evidence="10 11">SLAS-1</strain>
    </source>
</reference>
<evidence type="ECO:0000313" key="10">
    <source>
        <dbReference type="EMBL" id="SDL08866.1"/>
    </source>
</evidence>
<evidence type="ECO:0000256" key="3">
    <source>
        <dbReference type="ARBA" id="ARBA00022475"/>
    </source>
</evidence>
<sequence length="350" mass="35267">MSRNQGAGPDESSQEEAGFLQRKNIEISLQRYGIDALSSMAKGLFASLIVGLILDVIGDAAGIELLVEFGGTAQDMMGPAIGVAVASGLQAPGLVVFTSVITGGAGAALGGPVGALLAAIAGTEFGKAVSGETPVDIVITPMTTIIIGLTVAEFVGPGVDAFMTALGASINYATYLHPLPMGIIVSTLMGMALTLPISSAAIGIMLGLEGLAAGAATAGCSAQMIGFAVTSFRENGLEGLVSQGLGTSMLQIGNIVRNPLIWLPSTITGALLGPVATVILGMENSPVGSGMGTSGLVGQFGTVDVMGFSFSVLGQIALLHFLLPAVIALLISSFMRQKNLIKEGDMTLDL</sequence>
<keyword evidence="6 8" id="KW-1133">Transmembrane helix</keyword>
<protein>
    <recommendedName>
        <fullName evidence="9">Phosphotransferase system EIIC domain-containing protein</fullName>
    </recommendedName>
</protein>
<feature type="transmembrane region" description="Helical" evidence="8">
    <location>
        <begin position="260"/>
        <end position="282"/>
    </location>
</feature>
<evidence type="ECO:0000256" key="7">
    <source>
        <dbReference type="ARBA" id="ARBA00023136"/>
    </source>
</evidence>
<evidence type="ECO:0000256" key="8">
    <source>
        <dbReference type="SAM" id="Phobius"/>
    </source>
</evidence>
<evidence type="ECO:0000313" key="11">
    <source>
        <dbReference type="Proteomes" id="UP000199476"/>
    </source>
</evidence>
<dbReference type="STRING" id="321763.SAMN04488692_101124"/>
<dbReference type="Pfam" id="PF13303">
    <property type="entry name" value="PTS_EIIC_2"/>
    <property type="match status" value="1"/>
</dbReference>
<dbReference type="AlphaFoldDB" id="A0A1G9H7A2"/>
<dbReference type="GO" id="GO:0009401">
    <property type="term" value="P:phosphoenolpyruvate-dependent sugar phosphotransferase system"/>
    <property type="evidence" value="ECO:0007669"/>
    <property type="project" value="InterPro"/>
</dbReference>
<keyword evidence="4" id="KW-0762">Sugar transport</keyword>
<keyword evidence="3" id="KW-1003">Cell membrane</keyword>
<comment type="subcellular location">
    <subcellularLocation>
        <location evidence="1">Cell membrane</location>
        <topology evidence="1">Multi-pass membrane protein</topology>
    </subcellularLocation>
</comment>
<gene>
    <name evidence="10" type="ORF">SAMN04488692_101124</name>
</gene>
<keyword evidence="7 8" id="KW-0472">Membrane</keyword>
<keyword evidence="5 8" id="KW-0812">Transmembrane</keyword>
<organism evidence="10 11">
    <name type="scientific">Halarsenatibacter silvermanii</name>
    <dbReference type="NCBI Taxonomy" id="321763"/>
    <lineage>
        <taxon>Bacteria</taxon>
        <taxon>Bacillati</taxon>
        <taxon>Bacillota</taxon>
        <taxon>Clostridia</taxon>
        <taxon>Halanaerobiales</taxon>
        <taxon>Halarsenatibacteraceae</taxon>
        <taxon>Halarsenatibacter</taxon>
    </lineage>
</organism>
<feature type="transmembrane region" description="Helical" evidence="8">
    <location>
        <begin position="312"/>
        <end position="332"/>
    </location>
</feature>
<evidence type="ECO:0000256" key="5">
    <source>
        <dbReference type="ARBA" id="ARBA00022692"/>
    </source>
</evidence>
<dbReference type="Proteomes" id="UP000199476">
    <property type="component" value="Unassembled WGS sequence"/>
</dbReference>
<name>A0A1G9H7A2_9FIRM</name>
<feature type="domain" description="Phosphotransferase system EIIC" evidence="9">
    <location>
        <begin position="35"/>
        <end position="347"/>
    </location>
</feature>
<keyword evidence="11" id="KW-1185">Reference proteome</keyword>
<dbReference type="OrthoDB" id="396983at2"/>
<keyword evidence="2" id="KW-0813">Transport</keyword>
<feature type="transmembrane region" description="Helical" evidence="8">
    <location>
        <begin position="44"/>
        <end position="67"/>
    </location>
</feature>
<evidence type="ECO:0000256" key="6">
    <source>
        <dbReference type="ARBA" id="ARBA00022989"/>
    </source>
</evidence>
<dbReference type="InterPro" id="IPR003352">
    <property type="entry name" value="PTS_EIIC"/>
</dbReference>
<feature type="transmembrane region" description="Helical" evidence="8">
    <location>
        <begin position="137"/>
        <end position="155"/>
    </location>
</feature>
<evidence type="ECO:0000256" key="1">
    <source>
        <dbReference type="ARBA" id="ARBA00004651"/>
    </source>
</evidence>
<dbReference type="GO" id="GO:0008982">
    <property type="term" value="F:protein-N(PI)-phosphohistidine-sugar phosphotransferase activity"/>
    <property type="evidence" value="ECO:0007669"/>
    <property type="project" value="InterPro"/>
</dbReference>
<dbReference type="GO" id="GO:0005886">
    <property type="term" value="C:plasma membrane"/>
    <property type="evidence" value="ECO:0007669"/>
    <property type="project" value="UniProtKB-SubCell"/>
</dbReference>
<dbReference type="RefSeq" id="WP_089757642.1">
    <property type="nucleotide sequence ID" value="NZ_FNGO01000001.1"/>
</dbReference>
<feature type="transmembrane region" description="Helical" evidence="8">
    <location>
        <begin position="107"/>
        <end position="125"/>
    </location>
</feature>
<feature type="transmembrane region" description="Helical" evidence="8">
    <location>
        <begin position="79"/>
        <end position="101"/>
    </location>
</feature>
<proteinExistence type="predicted"/>
<dbReference type="EMBL" id="FNGO01000001">
    <property type="protein sequence ID" value="SDL08866.1"/>
    <property type="molecule type" value="Genomic_DNA"/>
</dbReference>